<sequence>MTENASRPGPASPGGHQPHQPHQSTAHQDAAHQTQNPAAQNPQAHNTQPQHAQAQQAQHSQPQYGPYAQHGQQYGQYSQQQAAPNPLFTPQPAVQATRPKRRGGKLAAVVGATALAAALVGGGAGAAIVGLTTTSVASPAASSAVTGQTVSNTTASGDVSTVASKVLPSVVQVNVTTDQGEAIGSGVILTADGRILTNAHVVDGAVGDVTITTSDGKKYQASVVGANTKGDIAVLQAKGASGLTAATLGDSSQLKVGQEVIAIGSPGGLQNTVTTGIVSALNRPLSDVGGGEQQQSPFSRTSNEADNGPSYTAIQTDASINQGNSGGALVDAQGQIIGINSALYSPSASANGSAGSVGIGFAIPINDAKTIVNQIVNG</sequence>
<evidence type="ECO:0000256" key="4">
    <source>
        <dbReference type="SAM" id="Phobius"/>
    </source>
</evidence>
<evidence type="ECO:0000256" key="2">
    <source>
        <dbReference type="ARBA" id="ARBA00022801"/>
    </source>
</evidence>
<feature type="transmembrane region" description="Helical" evidence="4">
    <location>
        <begin position="106"/>
        <end position="131"/>
    </location>
</feature>
<dbReference type="Pfam" id="PF13365">
    <property type="entry name" value="Trypsin_2"/>
    <property type="match status" value="1"/>
</dbReference>
<feature type="compositionally biased region" description="Polar residues" evidence="3">
    <location>
        <begin position="293"/>
        <end position="312"/>
    </location>
</feature>
<dbReference type="PRINTS" id="PR00834">
    <property type="entry name" value="PROTEASES2C"/>
</dbReference>
<dbReference type="EMBL" id="CP142149">
    <property type="protein sequence ID" value="WSE26084.1"/>
    <property type="molecule type" value="Genomic_DNA"/>
</dbReference>
<dbReference type="InterPro" id="IPR001940">
    <property type="entry name" value="Peptidase_S1C"/>
</dbReference>
<name>A0ABZ1HUN0_9PSEU</name>
<dbReference type="RefSeq" id="WP_326565051.1">
    <property type="nucleotide sequence ID" value="NZ_CP142149.1"/>
</dbReference>
<evidence type="ECO:0000256" key="1">
    <source>
        <dbReference type="ARBA" id="ARBA00022670"/>
    </source>
</evidence>
<feature type="region of interest" description="Disordered" evidence="3">
    <location>
        <begin position="1"/>
        <end position="101"/>
    </location>
</feature>
<dbReference type="Gene3D" id="2.40.10.120">
    <property type="match status" value="1"/>
</dbReference>
<keyword evidence="6" id="KW-1185">Reference proteome</keyword>
<keyword evidence="4" id="KW-1133">Transmembrane helix</keyword>
<keyword evidence="4" id="KW-0472">Membrane</keyword>
<dbReference type="Proteomes" id="UP001330812">
    <property type="component" value="Chromosome"/>
</dbReference>
<keyword evidence="1" id="KW-0645">Protease</keyword>
<dbReference type="InterPro" id="IPR009003">
    <property type="entry name" value="Peptidase_S1_PA"/>
</dbReference>
<reference evidence="5 6" key="1">
    <citation type="journal article" date="2015" name="Int. J. Syst. Evol. Microbiol.">
        <title>Amycolatopsis rhabdoformis sp. nov., an actinomycete isolated from a tropical forest soil.</title>
        <authorList>
            <person name="Souza W.R."/>
            <person name="Silva R.E."/>
            <person name="Goodfellow M."/>
            <person name="Busarakam K."/>
            <person name="Figueiro F.S."/>
            <person name="Ferreira D."/>
            <person name="Rodrigues-Filho E."/>
            <person name="Moraes L.A.B."/>
            <person name="Zucchi T.D."/>
        </authorList>
    </citation>
    <scope>NUCLEOTIDE SEQUENCE [LARGE SCALE GENOMIC DNA]</scope>
    <source>
        <strain evidence="5 6">NCIMB 14900</strain>
    </source>
</reference>
<dbReference type="InterPro" id="IPR051201">
    <property type="entry name" value="Chloro_Bact_Ser_Proteases"/>
</dbReference>
<accession>A0ABZ1HUN0</accession>
<gene>
    <name evidence="5" type="ORF">VSH64_24725</name>
</gene>
<keyword evidence="4" id="KW-0812">Transmembrane</keyword>
<feature type="region of interest" description="Disordered" evidence="3">
    <location>
        <begin position="284"/>
        <end position="312"/>
    </location>
</feature>
<keyword evidence="2" id="KW-0378">Hydrolase</keyword>
<dbReference type="SUPFAM" id="SSF50494">
    <property type="entry name" value="Trypsin-like serine proteases"/>
    <property type="match status" value="1"/>
</dbReference>
<dbReference type="PANTHER" id="PTHR43343:SF3">
    <property type="entry name" value="PROTEASE DO-LIKE 8, CHLOROPLASTIC"/>
    <property type="match status" value="1"/>
</dbReference>
<evidence type="ECO:0000313" key="6">
    <source>
        <dbReference type="Proteomes" id="UP001330812"/>
    </source>
</evidence>
<protein>
    <submittedName>
        <fullName evidence="5">Trypsin-like peptidase domain-containing protein</fullName>
    </submittedName>
</protein>
<dbReference type="PANTHER" id="PTHR43343">
    <property type="entry name" value="PEPTIDASE S12"/>
    <property type="match status" value="1"/>
</dbReference>
<evidence type="ECO:0000256" key="3">
    <source>
        <dbReference type="SAM" id="MobiDB-lite"/>
    </source>
</evidence>
<proteinExistence type="predicted"/>
<organism evidence="5 6">
    <name type="scientific">Amycolatopsis rhabdoformis</name>
    <dbReference type="NCBI Taxonomy" id="1448059"/>
    <lineage>
        <taxon>Bacteria</taxon>
        <taxon>Bacillati</taxon>
        <taxon>Actinomycetota</taxon>
        <taxon>Actinomycetes</taxon>
        <taxon>Pseudonocardiales</taxon>
        <taxon>Pseudonocardiaceae</taxon>
        <taxon>Amycolatopsis</taxon>
    </lineage>
</organism>
<feature type="compositionally biased region" description="Low complexity" evidence="3">
    <location>
        <begin position="31"/>
        <end position="84"/>
    </location>
</feature>
<evidence type="ECO:0000313" key="5">
    <source>
        <dbReference type="EMBL" id="WSE26084.1"/>
    </source>
</evidence>